<comment type="function">
    <text evidence="5">Modulates RecA activity.</text>
</comment>
<evidence type="ECO:0000259" key="7">
    <source>
        <dbReference type="Pfam" id="PF21982"/>
    </source>
</evidence>
<dbReference type="Pfam" id="PF02631">
    <property type="entry name" value="RecX_HTH2"/>
    <property type="match status" value="1"/>
</dbReference>
<keyword evidence="9" id="KW-1185">Reference proteome</keyword>
<sequence length="212" mass="23893">MREESSSSQNVKLYIASITERGSSGEGFTVRLSDGSSFFVSSTFFERHGFAEGMVLEENEMDILEEEEQRVLALRKAGDLLSRAEQSSGGLFLKLKKKGFSDAVCRQAVDRVVELGLLDDERFATFWLESRLRQHPEGRNILYQGLLARGVAAESAKEALSRVVKEDVMLQAVLKAGSKLSRRYGSDEGKLRRALLRRGFSQGEIRYFFEHN</sequence>
<comment type="subcellular location">
    <subcellularLocation>
        <location evidence="1 5">Cytoplasm</location>
    </subcellularLocation>
</comment>
<keyword evidence="4 5" id="KW-0963">Cytoplasm</keyword>
<evidence type="ECO:0000259" key="6">
    <source>
        <dbReference type="Pfam" id="PF02631"/>
    </source>
</evidence>
<dbReference type="InterPro" id="IPR003783">
    <property type="entry name" value="Regulatory_RecX"/>
</dbReference>
<name>A0A841RFK8_9SPIO</name>
<dbReference type="Proteomes" id="UP000587760">
    <property type="component" value="Unassembled WGS sequence"/>
</dbReference>
<comment type="similarity">
    <text evidence="2 5">Belongs to the RecX family.</text>
</comment>
<accession>A0A841RFK8</accession>
<evidence type="ECO:0000313" key="8">
    <source>
        <dbReference type="EMBL" id="MBB6481142.1"/>
    </source>
</evidence>
<reference evidence="8 9" key="1">
    <citation type="submission" date="2020-08" db="EMBL/GenBank/DDBJ databases">
        <title>Genomic Encyclopedia of Type Strains, Phase IV (KMG-IV): sequencing the most valuable type-strain genomes for metagenomic binning, comparative biology and taxonomic classification.</title>
        <authorList>
            <person name="Goeker M."/>
        </authorList>
    </citation>
    <scope>NUCLEOTIDE SEQUENCE [LARGE SCALE GENOMIC DNA]</scope>
    <source>
        <strain evidence="8 9">DSM 2461</strain>
    </source>
</reference>
<feature type="domain" description="RecX second three-helical" evidence="6">
    <location>
        <begin position="119"/>
        <end position="160"/>
    </location>
</feature>
<dbReference type="Pfam" id="PF21982">
    <property type="entry name" value="RecX_HTH1"/>
    <property type="match status" value="1"/>
</dbReference>
<dbReference type="PANTHER" id="PTHR33602">
    <property type="entry name" value="REGULATORY PROTEIN RECX FAMILY PROTEIN"/>
    <property type="match status" value="1"/>
</dbReference>
<dbReference type="HAMAP" id="MF_01114">
    <property type="entry name" value="RecX"/>
    <property type="match status" value="1"/>
</dbReference>
<dbReference type="AlphaFoldDB" id="A0A841RFK8"/>
<organism evidence="8 9">
    <name type="scientific">Spirochaeta isovalerica</name>
    <dbReference type="NCBI Taxonomy" id="150"/>
    <lineage>
        <taxon>Bacteria</taxon>
        <taxon>Pseudomonadati</taxon>
        <taxon>Spirochaetota</taxon>
        <taxon>Spirochaetia</taxon>
        <taxon>Spirochaetales</taxon>
        <taxon>Spirochaetaceae</taxon>
        <taxon>Spirochaeta</taxon>
    </lineage>
</organism>
<gene>
    <name evidence="5" type="primary">recX</name>
    <name evidence="8" type="ORF">HNR50_002815</name>
</gene>
<dbReference type="InterPro" id="IPR036388">
    <property type="entry name" value="WH-like_DNA-bd_sf"/>
</dbReference>
<dbReference type="InterPro" id="IPR053924">
    <property type="entry name" value="RecX_HTH_2nd"/>
</dbReference>
<comment type="caution">
    <text evidence="8">The sequence shown here is derived from an EMBL/GenBank/DDBJ whole genome shotgun (WGS) entry which is preliminary data.</text>
</comment>
<dbReference type="GO" id="GO:0005737">
    <property type="term" value="C:cytoplasm"/>
    <property type="evidence" value="ECO:0007669"/>
    <property type="project" value="UniProtKB-SubCell"/>
</dbReference>
<dbReference type="GO" id="GO:0006282">
    <property type="term" value="P:regulation of DNA repair"/>
    <property type="evidence" value="ECO:0007669"/>
    <property type="project" value="UniProtKB-UniRule"/>
</dbReference>
<evidence type="ECO:0000256" key="5">
    <source>
        <dbReference type="HAMAP-Rule" id="MF_01114"/>
    </source>
</evidence>
<dbReference type="PANTHER" id="PTHR33602:SF1">
    <property type="entry name" value="REGULATORY PROTEIN RECX FAMILY PROTEIN"/>
    <property type="match status" value="1"/>
</dbReference>
<protein>
    <recommendedName>
        <fullName evidence="3 5">Regulatory protein RecX</fullName>
    </recommendedName>
</protein>
<proteinExistence type="inferred from homology"/>
<evidence type="ECO:0000256" key="3">
    <source>
        <dbReference type="ARBA" id="ARBA00018111"/>
    </source>
</evidence>
<evidence type="ECO:0000313" key="9">
    <source>
        <dbReference type="Proteomes" id="UP000587760"/>
    </source>
</evidence>
<feature type="domain" description="RecX first three-helical" evidence="7">
    <location>
        <begin position="73"/>
        <end position="111"/>
    </location>
</feature>
<evidence type="ECO:0000256" key="1">
    <source>
        <dbReference type="ARBA" id="ARBA00004496"/>
    </source>
</evidence>
<evidence type="ECO:0000256" key="4">
    <source>
        <dbReference type="ARBA" id="ARBA00022490"/>
    </source>
</evidence>
<dbReference type="EMBL" id="JACHGJ010000005">
    <property type="protein sequence ID" value="MBB6481142.1"/>
    <property type="molecule type" value="Genomic_DNA"/>
</dbReference>
<evidence type="ECO:0000256" key="2">
    <source>
        <dbReference type="ARBA" id="ARBA00009695"/>
    </source>
</evidence>
<dbReference type="InterPro" id="IPR053926">
    <property type="entry name" value="RecX_HTH_1st"/>
</dbReference>
<dbReference type="Gene3D" id="1.10.10.10">
    <property type="entry name" value="Winged helix-like DNA-binding domain superfamily/Winged helix DNA-binding domain"/>
    <property type="match status" value="2"/>
</dbReference>